<keyword evidence="1" id="KW-0472">Membrane</keyword>
<keyword evidence="1" id="KW-1133">Transmembrane helix</keyword>
<feature type="transmembrane region" description="Helical" evidence="1">
    <location>
        <begin position="59"/>
        <end position="78"/>
    </location>
</feature>
<comment type="caution">
    <text evidence="2">The sequence shown here is derived from an EMBL/GenBank/DDBJ whole genome shotgun (WGS) entry which is preliminary data.</text>
</comment>
<evidence type="ECO:0000313" key="2">
    <source>
        <dbReference type="EMBL" id="KZE12073.1"/>
    </source>
</evidence>
<evidence type="ECO:0008006" key="4">
    <source>
        <dbReference type="Google" id="ProtNLM"/>
    </source>
</evidence>
<dbReference type="Pfam" id="PF11391">
    <property type="entry name" value="DUF2798"/>
    <property type="match status" value="1"/>
</dbReference>
<keyword evidence="3" id="KW-1185">Reference proteome</keyword>
<accession>A0ABR5YBM4</accession>
<sequence>MNDTSPPARAQETVKVRSRFRYRLTSSVINALIFSSLIGAVSALVRVGPAGFWDAFVQGAPIGFMTALPASLLVVPLVQRLVDRLFGIDPPE</sequence>
<evidence type="ECO:0000313" key="3">
    <source>
        <dbReference type="Proteomes" id="UP000076609"/>
    </source>
</evidence>
<dbReference type="InterPro" id="IPR021529">
    <property type="entry name" value="DUF2798"/>
</dbReference>
<organism evidence="2 3">
    <name type="scientific">Sphingomonas hankookensis</name>
    <dbReference type="NCBI Taxonomy" id="563996"/>
    <lineage>
        <taxon>Bacteria</taxon>
        <taxon>Pseudomonadati</taxon>
        <taxon>Pseudomonadota</taxon>
        <taxon>Alphaproteobacteria</taxon>
        <taxon>Sphingomonadales</taxon>
        <taxon>Sphingomonadaceae</taxon>
        <taxon>Sphingomonas</taxon>
    </lineage>
</organism>
<dbReference type="EMBL" id="LQQO01000031">
    <property type="protein sequence ID" value="KZE12073.1"/>
    <property type="molecule type" value="Genomic_DNA"/>
</dbReference>
<proteinExistence type="predicted"/>
<feature type="transmembrane region" description="Helical" evidence="1">
    <location>
        <begin position="27"/>
        <end position="47"/>
    </location>
</feature>
<reference evidence="3" key="1">
    <citation type="submission" date="2016-01" db="EMBL/GenBank/DDBJ databases">
        <title>Draft genome of Chromobacterium sp. F49.</title>
        <authorList>
            <person name="Hong K.W."/>
        </authorList>
    </citation>
    <scope>NUCLEOTIDE SEQUENCE [LARGE SCALE GENOMIC DNA]</scope>
    <source>
        <strain evidence="3">CN3</strain>
    </source>
</reference>
<evidence type="ECO:0000256" key="1">
    <source>
        <dbReference type="SAM" id="Phobius"/>
    </source>
</evidence>
<name>A0ABR5YBM4_9SPHN</name>
<dbReference type="RefSeq" id="WP_066691389.1">
    <property type="nucleotide sequence ID" value="NZ_CP117025.1"/>
</dbReference>
<gene>
    <name evidence="2" type="ORF">AVT10_16590</name>
</gene>
<keyword evidence="1" id="KW-0812">Transmembrane</keyword>
<protein>
    <recommendedName>
        <fullName evidence="4">DUF2798 domain-containing protein</fullName>
    </recommendedName>
</protein>
<dbReference type="Proteomes" id="UP000076609">
    <property type="component" value="Unassembled WGS sequence"/>
</dbReference>